<proteinExistence type="predicted"/>
<keyword evidence="1 4" id="KW-0689">Ribosomal protein</keyword>
<dbReference type="GO" id="GO:1990904">
    <property type="term" value="C:ribonucleoprotein complex"/>
    <property type="evidence" value="ECO:0007669"/>
    <property type="project" value="UniProtKB-KW"/>
</dbReference>
<dbReference type="RefSeq" id="WP_301138584.1">
    <property type="nucleotide sequence ID" value="NZ_AVCY01000001.1"/>
</dbReference>
<keyword evidence="5" id="KW-1185">Reference proteome</keyword>
<dbReference type="eggNOG" id="COG1358">
    <property type="taxonomic scope" value="Bacteria"/>
</dbReference>
<feature type="domain" description="Ribosomal protein eL8/eL30/eS12/Gadd45" evidence="3">
    <location>
        <begin position="5"/>
        <end position="94"/>
    </location>
</feature>
<sequence length="101" mass="11174">MSERLLQLLGLAARARKIVTGEELVVNQIRTNKAKLVLLASDASKNSSKKIQDKCTYYNVEYHVFGDRYQLGTAIGKEARVAIAIVDSGFAKKMSSLLNEN</sequence>
<dbReference type="STRING" id="1384057.CD33_18150"/>
<dbReference type="InterPro" id="IPR039109">
    <property type="entry name" value="Ribosomal_eL30-like"/>
</dbReference>
<dbReference type="InterPro" id="IPR029064">
    <property type="entry name" value="Ribosomal_eL30-like_sf"/>
</dbReference>
<evidence type="ECO:0000259" key="3">
    <source>
        <dbReference type="Pfam" id="PF01248"/>
    </source>
</evidence>
<dbReference type="NCBIfam" id="NF005585">
    <property type="entry name" value="PRK07283.1"/>
    <property type="match status" value="1"/>
</dbReference>
<evidence type="ECO:0000256" key="2">
    <source>
        <dbReference type="ARBA" id="ARBA00023274"/>
    </source>
</evidence>
<evidence type="ECO:0000313" key="5">
    <source>
        <dbReference type="Proteomes" id="UP000030408"/>
    </source>
</evidence>
<name>A0A0A3HNH8_9BACL</name>
<evidence type="ECO:0000313" key="4">
    <source>
        <dbReference type="EMBL" id="KGR73934.1"/>
    </source>
</evidence>
<dbReference type="Gene3D" id="3.30.1330.30">
    <property type="match status" value="1"/>
</dbReference>
<keyword evidence="2" id="KW-0687">Ribonucleoprotein</keyword>
<dbReference type="GO" id="GO:0003723">
    <property type="term" value="F:RNA binding"/>
    <property type="evidence" value="ECO:0007669"/>
    <property type="project" value="InterPro"/>
</dbReference>
<protein>
    <submittedName>
        <fullName evidence="4">50S ribosomal protein L7</fullName>
    </submittedName>
</protein>
<dbReference type="AlphaFoldDB" id="A0A0A3HNH8"/>
<evidence type="ECO:0000256" key="1">
    <source>
        <dbReference type="ARBA" id="ARBA00022980"/>
    </source>
</evidence>
<dbReference type="Pfam" id="PF01248">
    <property type="entry name" value="Ribosomal_L7Ae"/>
    <property type="match status" value="1"/>
</dbReference>
<dbReference type="Proteomes" id="UP000030408">
    <property type="component" value="Unassembled WGS sequence"/>
</dbReference>
<dbReference type="GO" id="GO:0005840">
    <property type="term" value="C:ribosome"/>
    <property type="evidence" value="ECO:0007669"/>
    <property type="project" value="UniProtKB-KW"/>
</dbReference>
<dbReference type="PANTHER" id="PTHR11449">
    <property type="entry name" value="RIBOSOMAL PROTEIN L30"/>
    <property type="match status" value="1"/>
</dbReference>
<dbReference type="SUPFAM" id="SSF55315">
    <property type="entry name" value="L30e-like"/>
    <property type="match status" value="1"/>
</dbReference>
<dbReference type="EMBL" id="JPVO01000055">
    <property type="protein sequence ID" value="KGR73934.1"/>
    <property type="molecule type" value="Genomic_DNA"/>
</dbReference>
<gene>
    <name evidence="4" type="ORF">CD33_18150</name>
</gene>
<comment type="caution">
    <text evidence="4">The sequence shown here is derived from an EMBL/GenBank/DDBJ whole genome shotgun (WGS) entry which is preliminary data.</text>
</comment>
<accession>A0A0A3HNH8</accession>
<organism evidence="4 5">
    <name type="scientific">Ureibacillus sinduriensis BLB-1 = JCM 15800</name>
    <dbReference type="NCBI Taxonomy" id="1384057"/>
    <lineage>
        <taxon>Bacteria</taxon>
        <taxon>Bacillati</taxon>
        <taxon>Bacillota</taxon>
        <taxon>Bacilli</taxon>
        <taxon>Bacillales</taxon>
        <taxon>Caryophanaceae</taxon>
        <taxon>Ureibacillus</taxon>
    </lineage>
</organism>
<dbReference type="InterPro" id="IPR004038">
    <property type="entry name" value="Ribosomal_eL8/eL30/eS12/Gad45"/>
</dbReference>
<reference evidence="4 5" key="1">
    <citation type="submission" date="2014-02" db="EMBL/GenBank/DDBJ databases">
        <title>Draft genome sequence of Lysinibacillus sinduriensis JCM 15800.</title>
        <authorList>
            <person name="Zhang F."/>
            <person name="Wang G."/>
            <person name="Zhang L."/>
        </authorList>
    </citation>
    <scope>NUCLEOTIDE SEQUENCE [LARGE SCALE GENOMIC DNA]</scope>
    <source>
        <strain evidence="4 5">JCM 15800</strain>
    </source>
</reference>
<dbReference type="NCBIfam" id="NF005825">
    <property type="entry name" value="PRK07714.1"/>
    <property type="match status" value="1"/>
</dbReference>